<protein>
    <submittedName>
        <fullName evidence="1">DUF4402 domain-containing protein</fullName>
    </submittedName>
</protein>
<sequence length="173" mass="17808">MNKIVLTALASVVLGLGSASVYAGGPDRGPGPSKPTKPHKPGKHACGDKCDGKINVVLDVARHCDLDVVDETLTLAQAQNGTWTDTGTFNVRTNAPYRLQISAPNTLTGAGGAVPVQVSTRQNGAADAYNGGTLASTGNADQAFNVTATVAQNDYNNADAGTYRGTYTVAVRF</sequence>
<dbReference type="GeneID" id="58164098"/>
<evidence type="ECO:0000313" key="1">
    <source>
        <dbReference type="EMBL" id="QIC68146.1"/>
    </source>
</evidence>
<reference evidence="1 2" key="1">
    <citation type="submission" date="2019-09" db="EMBL/GenBank/DDBJ databases">
        <title>Non-baumannii Acinetobacter spp. carrying blaNDM-1 isolated in China.</title>
        <authorList>
            <person name="Cui C."/>
            <person name="Chen C."/>
            <person name="Sun J."/>
            <person name="Liu Y."/>
        </authorList>
    </citation>
    <scope>NUCLEOTIDE SEQUENCE [LARGE SCALE GENOMIC DNA]</scope>
    <source>
        <strain evidence="1 2">HZE23-1</strain>
    </source>
</reference>
<evidence type="ECO:0000313" key="2">
    <source>
        <dbReference type="Proteomes" id="UP000503505"/>
    </source>
</evidence>
<dbReference type="EMBL" id="CP044463">
    <property type="protein sequence ID" value="QIC68146.1"/>
    <property type="molecule type" value="Genomic_DNA"/>
</dbReference>
<dbReference type="KEGG" id="asj:AsACE_CH00509"/>
<name>A0A1P8PHG0_9GAMM</name>
<dbReference type="Proteomes" id="UP000503505">
    <property type="component" value="Chromosome"/>
</dbReference>
<dbReference type="AlphaFoldDB" id="A0A1P8PHG0"/>
<organism evidence="1 2">
    <name type="scientific">Acinetobacter schindleri</name>
    <dbReference type="NCBI Taxonomy" id="108981"/>
    <lineage>
        <taxon>Bacteria</taxon>
        <taxon>Pseudomonadati</taxon>
        <taxon>Pseudomonadota</taxon>
        <taxon>Gammaproteobacteria</taxon>
        <taxon>Moraxellales</taxon>
        <taxon>Moraxellaceae</taxon>
        <taxon>Acinetobacter</taxon>
    </lineage>
</organism>
<gene>
    <name evidence="1" type="ORF">FSC10_12635</name>
</gene>
<dbReference type="RefSeq" id="WP_004813123.1">
    <property type="nucleotide sequence ID" value="NZ_CAURJC010000008.1"/>
</dbReference>
<proteinExistence type="predicted"/>
<accession>A0A1P8PHG0</accession>